<dbReference type="PANTHER" id="PTHR23127">
    <property type="entry name" value="CENTROMERE/MICROTUBULE BINDING PROTEIN CBF5"/>
    <property type="match status" value="1"/>
</dbReference>
<reference evidence="3" key="1">
    <citation type="journal article" date="2017" name="Nature">
        <title>Metagenomic exploration of ASGARD archaea illuminates the origin of cellular complexity in eukaryotes.</title>
        <authorList>
            <person name="Zaremba-Niedzwiedzka K."/>
            <person name="Caceres E.F."/>
            <person name="Saw J.H.W."/>
            <person name="Backstrom D."/>
            <person name="Juzokaite L."/>
            <person name="Vancaester E."/>
            <person name="Seitz K.W."/>
            <person name="Anantharaman K."/>
            <person name="Starnawski P."/>
            <person name="Kjeldsen K.U."/>
            <person name="Stott M.B."/>
            <person name="Nunoura T."/>
            <person name="Banfield J.F."/>
            <person name="Schramm A."/>
            <person name="Baker B.J."/>
            <person name="Spang A."/>
            <person name="Ettema T.J.G."/>
        </authorList>
    </citation>
    <scope>NUCLEOTIDE SEQUENCE</scope>
    <source>
        <strain evidence="3">TIV_1</strain>
    </source>
</reference>
<dbReference type="CDD" id="cd21148">
    <property type="entry name" value="PUA_Cbf5"/>
    <property type="match status" value="1"/>
</dbReference>
<dbReference type="GO" id="GO:1990481">
    <property type="term" value="P:mRNA pseudouridine synthesis"/>
    <property type="evidence" value="ECO:0007669"/>
    <property type="project" value="TreeGrafter"/>
</dbReference>
<organism evidence="3">
    <name type="scientific">uncultured korarchaeote</name>
    <dbReference type="NCBI Taxonomy" id="161241"/>
    <lineage>
        <taxon>Archaea</taxon>
        <taxon>Thermoproteota</taxon>
        <taxon>environmental samples</taxon>
    </lineage>
</organism>
<dbReference type="NCBIfam" id="TIGR00425">
    <property type="entry name" value="CBF5"/>
    <property type="match status" value="1"/>
</dbReference>
<dbReference type="GO" id="GO:0031118">
    <property type="term" value="P:rRNA pseudouridine synthesis"/>
    <property type="evidence" value="ECO:0007669"/>
    <property type="project" value="TreeGrafter"/>
</dbReference>
<dbReference type="Pfam" id="PF16198">
    <property type="entry name" value="TruB_C_2"/>
    <property type="match status" value="1"/>
</dbReference>
<protein>
    <submittedName>
        <fullName evidence="3">Pseudouridine synthase</fullName>
    </submittedName>
</protein>
<dbReference type="NCBIfam" id="TIGR00451">
    <property type="entry name" value="unchar_dom_2"/>
    <property type="match status" value="1"/>
</dbReference>
<keyword evidence="1" id="KW-0413">Isomerase</keyword>
<dbReference type="GO" id="GO:0003723">
    <property type="term" value="F:RNA binding"/>
    <property type="evidence" value="ECO:0007669"/>
    <property type="project" value="InterPro"/>
</dbReference>
<sequence>MYLHGDVGYERLNEVIAKFHGDIFQRPPVRSSVKRKLRVRKIHKIDLLEYEDRYALIRVKCQAGTYIRKLIHDIGQVLLVGASMSELRRIAAGSFTENEAVTLQQLLQAYNTWRESGDEAPLRRIFRPMEYVLRKLPMIIIKDTAVDAICHGAPLTVRGISKLSPNIQPKDIVVIMTLKSEAVAIAEASMSSEEMLSSSRGIAAKPMRVLMDRGVYPPAWR</sequence>
<dbReference type="Pfam" id="PF01472">
    <property type="entry name" value="PUA"/>
    <property type="match status" value="1"/>
</dbReference>
<dbReference type="Gene3D" id="3.30.2350.10">
    <property type="entry name" value="Pseudouridine synthase"/>
    <property type="match status" value="1"/>
</dbReference>
<dbReference type="InterPro" id="IPR002501">
    <property type="entry name" value="PsdUridine_synth_N"/>
</dbReference>
<feature type="domain" description="PUA" evidence="2">
    <location>
        <begin position="137"/>
        <end position="211"/>
    </location>
</feature>
<dbReference type="GO" id="GO:0000495">
    <property type="term" value="P:box H/ACA sno(s)RNA 3'-end processing"/>
    <property type="evidence" value="ECO:0007669"/>
    <property type="project" value="TreeGrafter"/>
</dbReference>
<dbReference type="NCBIfam" id="NF003280">
    <property type="entry name" value="PRK04270.1"/>
    <property type="match status" value="1"/>
</dbReference>
<accession>A0A1L2JMC9</accession>
<proteinExistence type="predicted"/>
<dbReference type="EMBL" id="KX765038">
    <property type="protein sequence ID" value="AOZ56124.1"/>
    <property type="molecule type" value="Genomic_DNA"/>
</dbReference>
<evidence type="ECO:0000313" key="3">
    <source>
        <dbReference type="EMBL" id="AOZ56124.1"/>
    </source>
</evidence>
<dbReference type="InterPro" id="IPR032819">
    <property type="entry name" value="TruB_C"/>
</dbReference>
<dbReference type="SUPFAM" id="SSF88697">
    <property type="entry name" value="PUA domain-like"/>
    <property type="match status" value="1"/>
</dbReference>
<dbReference type="GO" id="GO:0031120">
    <property type="term" value="P:snRNA pseudouridine synthesis"/>
    <property type="evidence" value="ECO:0007669"/>
    <property type="project" value="TreeGrafter"/>
</dbReference>
<dbReference type="InterPro" id="IPR015947">
    <property type="entry name" value="PUA-like_sf"/>
</dbReference>
<evidence type="ECO:0000259" key="2">
    <source>
        <dbReference type="SMART" id="SM00359"/>
    </source>
</evidence>
<name>A0A1L2JMC9_9CREN</name>
<dbReference type="AlphaFoldDB" id="A0A1L2JMC9"/>
<dbReference type="PANTHER" id="PTHR23127:SF0">
    <property type="entry name" value="H_ACA RIBONUCLEOPROTEIN COMPLEX SUBUNIT DKC1"/>
    <property type="match status" value="1"/>
</dbReference>
<dbReference type="PROSITE" id="PS50890">
    <property type="entry name" value="PUA"/>
    <property type="match status" value="1"/>
</dbReference>
<dbReference type="SMART" id="SM00359">
    <property type="entry name" value="PUA"/>
    <property type="match status" value="1"/>
</dbReference>
<dbReference type="Gene3D" id="2.30.130.10">
    <property type="entry name" value="PUA domain"/>
    <property type="match status" value="1"/>
</dbReference>
<dbReference type="InterPro" id="IPR020103">
    <property type="entry name" value="PsdUridine_synth_cat_dom_sf"/>
</dbReference>
<dbReference type="InterPro" id="IPR004521">
    <property type="entry name" value="Uncharacterised_CHP00451"/>
</dbReference>
<dbReference type="GO" id="GO:0009982">
    <property type="term" value="F:pseudouridine synthase activity"/>
    <property type="evidence" value="ECO:0007669"/>
    <property type="project" value="InterPro"/>
</dbReference>
<dbReference type="SUPFAM" id="SSF55120">
    <property type="entry name" value="Pseudouridine synthase"/>
    <property type="match status" value="1"/>
</dbReference>
<dbReference type="InterPro" id="IPR036974">
    <property type="entry name" value="PUA_sf"/>
</dbReference>
<dbReference type="InterPro" id="IPR004802">
    <property type="entry name" value="tRNA_PsdUridine_synth_B_fam"/>
</dbReference>
<evidence type="ECO:0000256" key="1">
    <source>
        <dbReference type="ARBA" id="ARBA00023235"/>
    </source>
</evidence>
<dbReference type="Pfam" id="PF01509">
    <property type="entry name" value="TruB_N"/>
    <property type="match status" value="1"/>
</dbReference>
<dbReference type="InterPro" id="IPR002478">
    <property type="entry name" value="PUA"/>
</dbReference>